<dbReference type="EMBL" id="CP109546">
    <property type="protein sequence ID" value="WTZ08124.1"/>
    <property type="molecule type" value="Genomic_DNA"/>
</dbReference>
<organism evidence="2">
    <name type="scientific">Streptomyces sp. NBC_01393</name>
    <dbReference type="NCBI Taxonomy" id="2903851"/>
    <lineage>
        <taxon>Bacteria</taxon>
        <taxon>Bacillati</taxon>
        <taxon>Actinomycetota</taxon>
        <taxon>Actinomycetes</taxon>
        <taxon>Kitasatosporales</taxon>
        <taxon>Streptomycetaceae</taxon>
        <taxon>Streptomyces</taxon>
    </lineage>
</organism>
<proteinExistence type="predicted"/>
<feature type="region of interest" description="Disordered" evidence="1">
    <location>
        <begin position="25"/>
        <end position="48"/>
    </location>
</feature>
<sequence length="48" mass="4662">MTIAQYLATIDRLCAEGFPTGHGGSVAGSYGGPGAAGGDHGDGPALTW</sequence>
<protein>
    <submittedName>
        <fullName evidence="2">Uncharacterized protein</fullName>
    </submittedName>
</protein>
<evidence type="ECO:0000313" key="2">
    <source>
        <dbReference type="EMBL" id="WTZ08124.1"/>
    </source>
</evidence>
<name>A0AAU3HV74_9ACTN</name>
<gene>
    <name evidence="2" type="ORF">OG699_09055</name>
</gene>
<accession>A0AAU3HV74</accession>
<dbReference type="AlphaFoldDB" id="A0AAU3HV74"/>
<feature type="compositionally biased region" description="Gly residues" evidence="1">
    <location>
        <begin position="25"/>
        <end position="38"/>
    </location>
</feature>
<reference evidence="2" key="1">
    <citation type="submission" date="2022-10" db="EMBL/GenBank/DDBJ databases">
        <title>The complete genomes of actinobacterial strains from the NBC collection.</title>
        <authorList>
            <person name="Joergensen T.S."/>
            <person name="Alvarez Arevalo M."/>
            <person name="Sterndorff E.B."/>
            <person name="Faurdal D."/>
            <person name="Vuksanovic O."/>
            <person name="Mourched A.-S."/>
            <person name="Charusanti P."/>
            <person name="Shaw S."/>
            <person name="Blin K."/>
            <person name="Weber T."/>
        </authorList>
    </citation>
    <scope>NUCLEOTIDE SEQUENCE</scope>
    <source>
        <strain evidence="2">NBC_01393</strain>
    </source>
</reference>
<evidence type="ECO:0000256" key="1">
    <source>
        <dbReference type="SAM" id="MobiDB-lite"/>
    </source>
</evidence>